<keyword evidence="4" id="KW-0256">Endoplasmic reticulum</keyword>
<evidence type="ECO:0000256" key="8">
    <source>
        <dbReference type="SAM" id="Phobius"/>
    </source>
</evidence>
<keyword evidence="5 8" id="KW-1133">Transmembrane helix</keyword>
<evidence type="ECO:0000256" key="1">
    <source>
        <dbReference type="ARBA" id="ARBA00004477"/>
    </source>
</evidence>
<feature type="chain" id="PRO_5044292025" evidence="9">
    <location>
        <begin position="23"/>
        <end position="254"/>
    </location>
</feature>
<evidence type="ECO:0000256" key="2">
    <source>
        <dbReference type="ARBA" id="ARBA00022692"/>
    </source>
</evidence>
<dbReference type="InterPro" id="IPR056790">
    <property type="entry name" value="Ribophorin_II_C"/>
</dbReference>
<evidence type="ECO:0000256" key="6">
    <source>
        <dbReference type="ARBA" id="ARBA00023136"/>
    </source>
</evidence>
<dbReference type="Proteomes" id="UP000053317">
    <property type="component" value="Unassembled WGS sequence"/>
</dbReference>
<keyword evidence="12" id="KW-1185">Reference proteome</keyword>
<reference evidence="11 12" key="1">
    <citation type="submission" date="2015-05" db="EMBL/GenBank/DDBJ databases">
        <title>Distinctive expansion of gene families associated with plant cell wall degradation and secondary metabolism in the genomes of grapevine trunk pathogens.</title>
        <authorList>
            <person name="Lawrence D.P."/>
            <person name="Travadon R."/>
            <person name="Rolshausen P.E."/>
            <person name="Baumgartner K."/>
        </authorList>
    </citation>
    <scope>NUCLEOTIDE SEQUENCE [LARGE SCALE GENOMIC DNA]</scope>
    <source>
        <strain evidence="11">UCRPC4</strain>
    </source>
</reference>
<name>A0A0G2EQV6_PHACM</name>
<keyword evidence="6 8" id="KW-0472">Membrane</keyword>
<keyword evidence="2 8" id="KW-0812">Transmembrane</keyword>
<sequence>MWFSPRFVQLLLLVCTASQVLAASSWGFGDATVSVQGKGSGVGGGSKEKLAPGKPLSKPITLGPSDTLKVVLTTQEASQPKKPHQAFLLLKDPTTGLDISYPFSVKDNGKAKVDLTHKDLPSQFLKSKTAEAEILIASFGTSQGYKSKAFTLNVDLDPNVPIAIPERPLRYGKLPEIHHIFKPDPKSPPVIVTLFFTASVLATLPVLFGTWLYLGGNVNHLSKALSSAPVSHALFYGSIINLGIKERFHGAQSL</sequence>
<evidence type="ECO:0000256" key="4">
    <source>
        <dbReference type="ARBA" id="ARBA00022824"/>
    </source>
</evidence>
<evidence type="ECO:0000256" key="9">
    <source>
        <dbReference type="SAM" id="SignalP"/>
    </source>
</evidence>
<dbReference type="InterPro" id="IPR008814">
    <property type="entry name" value="Swp1"/>
</dbReference>
<dbReference type="AlphaFoldDB" id="A0A0G2EQV6"/>
<proteinExistence type="predicted"/>
<evidence type="ECO:0000313" key="11">
    <source>
        <dbReference type="EMBL" id="KKY25172.1"/>
    </source>
</evidence>
<comment type="caution">
    <text evidence="11">The sequence shown here is derived from an EMBL/GenBank/DDBJ whole genome shotgun (WGS) entry which is preliminary data.</text>
</comment>
<evidence type="ECO:0000313" key="12">
    <source>
        <dbReference type="Proteomes" id="UP000053317"/>
    </source>
</evidence>
<feature type="domain" description="Ribophorin II C-terminal" evidence="10">
    <location>
        <begin position="181"/>
        <end position="232"/>
    </location>
</feature>
<feature type="signal peptide" evidence="9">
    <location>
        <begin position="1"/>
        <end position="22"/>
    </location>
</feature>
<evidence type="ECO:0000256" key="5">
    <source>
        <dbReference type="ARBA" id="ARBA00022989"/>
    </source>
</evidence>
<dbReference type="PANTHER" id="PTHR12640:SF0">
    <property type="entry name" value="DOLICHYL-DIPHOSPHOOLIGOSACCHARIDE--PROTEIN GLYCOSYLTRANSFERASE SUBUNIT 2"/>
    <property type="match status" value="1"/>
</dbReference>
<dbReference type="PANTHER" id="PTHR12640">
    <property type="entry name" value="RIBOPHORIN II"/>
    <property type="match status" value="1"/>
</dbReference>
<keyword evidence="3 9" id="KW-0732">Signal</keyword>
<dbReference type="GO" id="GO:0008250">
    <property type="term" value="C:oligosaccharyltransferase complex"/>
    <property type="evidence" value="ECO:0007669"/>
    <property type="project" value="InterPro"/>
</dbReference>
<gene>
    <name evidence="11" type="ORF">UCRPC4_g01978</name>
</gene>
<keyword evidence="11" id="KW-0808">Transferase</keyword>
<dbReference type="OrthoDB" id="432292at2759"/>
<comment type="subcellular location">
    <subcellularLocation>
        <location evidence="1">Endoplasmic reticulum membrane</location>
        <topology evidence="1">Multi-pass membrane protein</topology>
    </subcellularLocation>
</comment>
<organism evidence="11 12">
    <name type="scientific">Phaeomoniella chlamydospora</name>
    <name type="common">Phaeoacremonium chlamydosporum</name>
    <dbReference type="NCBI Taxonomy" id="158046"/>
    <lineage>
        <taxon>Eukaryota</taxon>
        <taxon>Fungi</taxon>
        <taxon>Dikarya</taxon>
        <taxon>Ascomycota</taxon>
        <taxon>Pezizomycotina</taxon>
        <taxon>Eurotiomycetes</taxon>
        <taxon>Chaetothyriomycetidae</taxon>
        <taxon>Phaeomoniellales</taxon>
        <taxon>Phaeomoniellaceae</taxon>
        <taxon>Phaeomoniella</taxon>
    </lineage>
</organism>
<dbReference type="Pfam" id="PF25147">
    <property type="entry name" value="Ribophorin_II_C"/>
    <property type="match status" value="1"/>
</dbReference>
<dbReference type="UniPathway" id="UPA00378"/>
<dbReference type="EMBL" id="LCWF01000047">
    <property type="protein sequence ID" value="KKY25172.1"/>
    <property type="molecule type" value="Genomic_DNA"/>
</dbReference>
<feature type="region of interest" description="Disordered" evidence="7">
    <location>
        <begin position="39"/>
        <end position="61"/>
    </location>
</feature>
<dbReference type="GO" id="GO:0016740">
    <property type="term" value="F:transferase activity"/>
    <property type="evidence" value="ECO:0007669"/>
    <property type="project" value="UniProtKB-KW"/>
</dbReference>
<feature type="transmembrane region" description="Helical" evidence="8">
    <location>
        <begin position="190"/>
        <end position="214"/>
    </location>
</feature>
<dbReference type="GO" id="GO:0006487">
    <property type="term" value="P:protein N-linked glycosylation"/>
    <property type="evidence" value="ECO:0007669"/>
    <property type="project" value="TreeGrafter"/>
</dbReference>
<evidence type="ECO:0000259" key="10">
    <source>
        <dbReference type="Pfam" id="PF25147"/>
    </source>
</evidence>
<reference evidence="11 12" key="2">
    <citation type="submission" date="2015-05" db="EMBL/GenBank/DDBJ databases">
        <authorList>
            <person name="Morales-Cruz A."/>
            <person name="Amrine K.C."/>
            <person name="Cantu D."/>
        </authorList>
    </citation>
    <scope>NUCLEOTIDE SEQUENCE [LARGE SCALE GENOMIC DNA]</scope>
    <source>
        <strain evidence="11">UCRPC4</strain>
    </source>
</reference>
<evidence type="ECO:0000256" key="3">
    <source>
        <dbReference type="ARBA" id="ARBA00022729"/>
    </source>
</evidence>
<accession>A0A0G2EQV6</accession>
<evidence type="ECO:0000256" key="7">
    <source>
        <dbReference type="SAM" id="MobiDB-lite"/>
    </source>
</evidence>
<protein>
    <submittedName>
        <fullName evidence="11">Putative oligosaccharyltransferase subunit ribophorin ii</fullName>
    </submittedName>
</protein>